<sequence length="379" mass="42562">MSSNVQDMRGWPSPFANAAYQPDTSSRRVRYGALQVHNLRRQAAASSLVPSIIQGLRAEDRELPSLLLWNDQGLSLFNAVLDSAEYYLANKEWALLRNAVHNIVASISSGDRLVELGAGNMKKTALILRILQSQRKYIHYIACDVDRAALQRGLRNLQAIFPASTSSIRIQGLVATYEDCAAWLQRNPGSGHTSLMWLGNSLANFPPPEASEYIRSFLSTGASMIIALDGCQDHEQIARAYEGPSNQKFVLNGLQHANDVLDTDAFDARNWSFLGRWNPELWMHESFYAAERDLTLKIGRETFVFRKGETIRSIRSGKWPKPKVVDICREAGGDVVDWWMNPDESYGKSATLMGYLAHVLIDSFSRLGVYLLRKSSEYE</sequence>
<dbReference type="PANTHER" id="PTHR43397:SF2">
    <property type="entry name" value="HISTIDINE-SPECIFIC METHYLTRANSFERASE SAM-DEPENDENT DOMAIN-CONTAINING PROTEIN"/>
    <property type="match status" value="1"/>
</dbReference>
<comment type="similarity">
    <text evidence="1">Belongs to the methyltransferase superfamily.</text>
</comment>
<dbReference type="InterPro" id="IPR019257">
    <property type="entry name" value="MeTrfase_dom"/>
</dbReference>
<dbReference type="PANTHER" id="PTHR43397">
    <property type="entry name" value="ERGOTHIONEINE BIOSYNTHESIS PROTEIN 1"/>
    <property type="match status" value="1"/>
</dbReference>
<dbReference type="InterPro" id="IPR017804">
    <property type="entry name" value="MeTrfase_EgtD-like"/>
</dbReference>
<name>A0ABQ1BAD2_9EURO</name>
<keyword evidence="3" id="KW-0808">Transferase</keyword>
<evidence type="ECO:0000313" key="7">
    <source>
        <dbReference type="Proteomes" id="UP000465266"/>
    </source>
</evidence>
<dbReference type="InterPro" id="IPR051128">
    <property type="entry name" value="EgtD_Methyltrsf_superfamily"/>
</dbReference>
<organism evidence="6 7">
    <name type="scientific">Aspergillus udagawae</name>
    <dbReference type="NCBI Taxonomy" id="91492"/>
    <lineage>
        <taxon>Eukaryota</taxon>
        <taxon>Fungi</taxon>
        <taxon>Dikarya</taxon>
        <taxon>Ascomycota</taxon>
        <taxon>Pezizomycotina</taxon>
        <taxon>Eurotiomycetes</taxon>
        <taxon>Eurotiomycetidae</taxon>
        <taxon>Eurotiales</taxon>
        <taxon>Aspergillaceae</taxon>
        <taxon>Aspergillus</taxon>
        <taxon>Aspergillus subgen. Fumigati</taxon>
    </lineage>
</organism>
<proteinExistence type="inferred from homology"/>
<evidence type="ECO:0000259" key="5">
    <source>
        <dbReference type="Pfam" id="PF10017"/>
    </source>
</evidence>
<accession>A0ABQ1BAD2</accession>
<reference evidence="6 7" key="1">
    <citation type="submission" date="2020-01" db="EMBL/GenBank/DDBJ databases">
        <title>Draft genome sequence of Aspergillus udagawae IFM 53868.</title>
        <authorList>
            <person name="Takahashi H."/>
            <person name="Yaguchi T."/>
        </authorList>
    </citation>
    <scope>NUCLEOTIDE SEQUENCE [LARGE SCALE GENOMIC DNA]</scope>
    <source>
        <strain evidence="6 7">IFM 53868</strain>
    </source>
</reference>
<keyword evidence="7" id="KW-1185">Reference proteome</keyword>
<evidence type="ECO:0000313" key="6">
    <source>
        <dbReference type="EMBL" id="GFF97329.1"/>
    </source>
</evidence>
<dbReference type="InterPro" id="IPR017805">
    <property type="entry name" value="SAM_MeTrfase_EasF-type_put"/>
</dbReference>
<comment type="caution">
    <text evidence="6">The sequence shown here is derived from an EMBL/GenBank/DDBJ whole genome shotgun (WGS) entry which is preliminary data.</text>
</comment>
<dbReference type="SUPFAM" id="SSF53335">
    <property type="entry name" value="S-adenosyl-L-methionine-dependent methyltransferases"/>
    <property type="match status" value="1"/>
</dbReference>
<evidence type="ECO:0000256" key="4">
    <source>
        <dbReference type="ARBA" id="ARBA00022691"/>
    </source>
</evidence>
<keyword evidence="4" id="KW-0949">S-adenosyl-L-methionine</keyword>
<feature type="domain" description="Histidine-specific methyltransferase SAM-dependent" evidence="5">
    <location>
        <begin position="51"/>
        <end position="348"/>
    </location>
</feature>
<evidence type="ECO:0000256" key="1">
    <source>
        <dbReference type="ARBA" id="ARBA00008361"/>
    </source>
</evidence>
<dbReference type="InterPro" id="IPR029063">
    <property type="entry name" value="SAM-dependent_MTases_sf"/>
</dbReference>
<dbReference type="Proteomes" id="UP000465266">
    <property type="component" value="Unassembled WGS sequence"/>
</dbReference>
<dbReference type="NCBIfam" id="TIGR03439">
    <property type="entry name" value="methyl_EasF"/>
    <property type="match status" value="1"/>
</dbReference>
<dbReference type="Gene3D" id="3.40.50.150">
    <property type="entry name" value="Vaccinia Virus protein VP39"/>
    <property type="match status" value="1"/>
</dbReference>
<keyword evidence="2" id="KW-0489">Methyltransferase</keyword>
<evidence type="ECO:0000256" key="2">
    <source>
        <dbReference type="ARBA" id="ARBA00022603"/>
    </source>
</evidence>
<dbReference type="PIRSF" id="PIRSF018005">
    <property type="entry name" value="UCP018005"/>
    <property type="match status" value="1"/>
</dbReference>
<protein>
    <submittedName>
        <fullName evidence="6">4-dimethylallyltryptophan N-methyltransferase</fullName>
    </submittedName>
</protein>
<dbReference type="Pfam" id="PF10017">
    <property type="entry name" value="Methyltransf_33"/>
    <property type="match status" value="1"/>
</dbReference>
<evidence type="ECO:0000256" key="3">
    <source>
        <dbReference type="ARBA" id="ARBA00022679"/>
    </source>
</evidence>
<gene>
    <name evidence="6" type="ORF">IFM53868_09027</name>
</gene>
<dbReference type="EMBL" id="BLKG01000147">
    <property type="protein sequence ID" value="GFF97329.1"/>
    <property type="molecule type" value="Genomic_DNA"/>
</dbReference>